<dbReference type="FunFam" id="3.40.140.10:FF:000003">
    <property type="entry name" value="COP9 signalosome complex subunit 5"/>
    <property type="match status" value="1"/>
</dbReference>
<evidence type="ECO:0000313" key="9">
    <source>
        <dbReference type="EMBL" id="PAA77209.1"/>
    </source>
</evidence>
<evidence type="ECO:0000256" key="2">
    <source>
        <dbReference type="ARBA" id="ARBA00022670"/>
    </source>
</evidence>
<organism evidence="9 10">
    <name type="scientific">Macrostomum lignano</name>
    <dbReference type="NCBI Taxonomy" id="282301"/>
    <lineage>
        <taxon>Eukaryota</taxon>
        <taxon>Metazoa</taxon>
        <taxon>Spiralia</taxon>
        <taxon>Lophotrochozoa</taxon>
        <taxon>Platyhelminthes</taxon>
        <taxon>Rhabditophora</taxon>
        <taxon>Macrostomorpha</taxon>
        <taxon>Macrostomida</taxon>
        <taxon>Macrostomidae</taxon>
        <taxon>Macrostomum</taxon>
    </lineage>
</organism>
<gene>
    <name evidence="9" type="ORF">BOX15_Mlig014433g3</name>
</gene>
<dbReference type="GO" id="GO:0006508">
    <property type="term" value="P:proteolysis"/>
    <property type="evidence" value="ECO:0007669"/>
    <property type="project" value="UniProtKB-KW"/>
</dbReference>
<keyword evidence="6" id="KW-0862">Zinc</keyword>
<dbReference type="PANTHER" id="PTHR10410">
    <property type="entry name" value="EUKARYOTIC TRANSLATION INITIATION FACTOR 3 -RELATED"/>
    <property type="match status" value="1"/>
</dbReference>
<dbReference type="Pfam" id="PF01398">
    <property type="entry name" value="JAB"/>
    <property type="match status" value="1"/>
</dbReference>
<dbReference type="Pfam" id="PF18323">
    <property type="entry name" value="CSN5_C"/>
    <property type="match status" value="1"/>
</dbReference>
<dbReference type="AlphaFoldDB" id="A0A267FW22"/>
<dbReference type="InterPro" id="IPR037518">
    <property type="entry name" value="MPN"/>
</dbReference>
<evidence type="ECO:0000256" key="4">
    <source>
        <dbReference type="ARBA" id="ARBA00022790"/>
    </source>
</evidence>
<proteinExistence type="inferred from homology"/>
<dbReference type="EMBL" id="NIVC01000758">
    <property type="protein sequence ID" value="PAA77209.1"/>
    <property type="molecule type" value="Genomic_DNA"/>
</dbReference>
<dbReference type="SUPFAM" id="SSF102712">
    <property type="entry name" value="JAB1/MPN domain"/>
    <property type="match status" value="1"/>
</dbReference>
<evidence type="ECO:0000256" key="6">
    <source>
        <dbReference type="ARBA" id="ARBA00022833"/>
    </source>
</evidence>
<name>A0A267FW22_9PLAT</name>
<evidence type="ECO:0000256" key="7">
    <source>
        <dbReference type="ARBA" id="ARBA00023049"/>
    </source>
</evidence>
<dbReference type="SMART" id="SM00232">
    <property type="entry name" value="JAB_MPN"/>
    <property type="match status" value="1"/>
</dbReference>
<dbReference type="Gene3D" id="3.40.140.10">
    <property type="entry name" value="Cytidine Deaminase, domain 2"/>
    <property type="match status" value="1"/>
</dbReference>
<dbReference type="OrthoDB" id="10266268at2759"/>
<dbReference type="InterPro" id="IPR000555">
    <property type="entry name" value="JAMM/MPN+_dom"/>
</dbReference>
<keyword evidence="3" id="KW-0479">Metal-binding</keyword>
<evidence type="ECO:0000259" key="8">
    <source>
        <dbReference type="PROSITE" id="PS50249"/>
    </source>
</evidence>
<dbReference type="CDD" id="cd08069">
    <property type="entry name" value="MPN_RPN11_CSN5"/>
    <property type="match status" value="1"/>
</dbReference>
<dbReference type="Proteomes" id="UP000215902">
    <property type="component" value="Unassembled WGS sequence"/>
</dbReference>
<comment type="caution">
    <text evidence="9">The sequence shown here is derived from an EMBL/GenBank/DDBJ whole genome shotgun (WGS) entry which is preliminary data.</text>
</comment>
<evidence type="ECO:0000256" key="3">
    <source>
        <dbReference type="ARBA" id="ARBA00022723"/>
    </source>
</evidence>
<reference evidence="9 10" key="1">
    <citation type="submission" date="2017-06" db="EMBL/GenBank/DDBJ databases">
        <title>A platform for efficient transgenesis in Macrostomum lignano, a flatworm model organism for stem cell research.</title>
        <authorList>
            <person name="Berezikov E."/>
        </authorList>
    </citation>
    <scope>NUCLEOTIDE SEQUENCE [LARGE SCALE GENOMIC DNA]</scope>
    <source>
        <strain evidence="9">DV1</strain>
        <tissue evidence="9">Whole organism</tissue>
    </source>
</reference>
<dbReference type="InterPro" id="IPR050242">
    <property type="entry name" value="JAMM_MPN+_peptidase_M67A"/>
</dbReference>
<evidence type="ECO:0000256" key="1">
    <source>
        <dbReference type="ARBA" id="ARBA00006008"/>
    </source>
</evidence>
<protein>
    <recommendedName>
        <fullName evidence="8">MPN domain-containing protein</fullName>
    </recommendedName>
</protein>
<dbReference type="GO" id="GO:0008237">
    <property type="term" value="F:metallopeptidase activity"/>
    <property type="evidence" value="ECO:0007669"/>
    <property type="project" value="UniProtKB-KW"/>
</dbReference>
<keyword evidence="7" id="KW-0482">Metalloprotease</keyword>
<accession>A0A267FW22</accession>
<keyword evidence="5" id="KW-0378">Hydrolase</keyword>
<keyword evidence="10" id="KW-1185">Reference proteome</keyword>
<keyword evidence="2" id="KW-0645">Protease</keyword>
<feature type="domain" description="MPN" evidence="8">
    <location>
        <begin position="58"/>
        <end position="195"/>
    </location>
</feature>
<evidence type="ECO:0000313" key="10">
    <source>
        <dbReference type="Proteomes" id="UP000215902"/>
    </source>
</evidence>
<dbReference type="GO" id="GO:0008180">
    <property type="term" value="C:COP9 signalosome"/>
    <property type="evidence" value="ECO:0007669"/>
    <property type="project" value="UniProtKB-KW"/>
</dbReference>
<comment type="similarity">
    <text evidence="1">Belongs to the peptidase M67A family. CSN5 subfamily.</text>
</comment>
<dbReference type="GO" id="GO:0046872">
    <property type="term" value="F:metal ion binding"/>
    <property type="evidence" value="ECO:0007669"/>
    <property type="project" value="UniProtKB-KW"/>
</dbReference>
<dbReference type="InterPro" id="IPR040961">
    <property type="entry name" value="CSN5_C"/>
</dbReference>
<evidence type="ECO:0000256" key="5">
    <source>
        <dbReference type="ARBA" id="ARBA00022801"/>
    </source>
</evidence>
<dbReference type="PROSITE" id="PS50249">
    <property type="entry name" value="MPN"/>
    <property type="match status" value="1"/>
</dbReference>
<sequence length="334" mass="37678">ELLVAMADSEAALKRFLLSNEVKELAPSDEIFRVNAEEHRKLVQGAPWSRDPTYFKYARISATALIKMLMHAKSGAKHEIMGIIRGRILPNTMVVTDSFALPVEGTETRVNAQAQANEYMCTYHEDSRRVGRQDNVIGWYHSHPGYGCWLSGIDVTTQTTHQQYEDPYLAVVVDHVRTISAGRVELGAFRTYPQGYKPADEPPSQYQPIPLNKIEDFGVHCRQYYALEVSYFRSSLDSHLLNRLWSRYWVSTLSSNTLFSQSDYLLSQSRDLADKLEQAEAGMGRQSALMDALDSDDRVAKLARDTGRLVTEELSALSGLLIKDLLFNRPGAKP</sequence>
<dbReference type="STRING" id="282301.A0A267FW22"/>
<feature type="non-terminal residue" evidence="9">
    <location>
        <position position="1"/>
    </location>
</feature>
<keyword evidence="4" id="KW-0736">Signalosome</keyword>